<evidence type="ECO:0000256" key="3">
    <source>
        <dbReference type="SAM" id="Phobius"/>
    </source>
</evidence>
<dbReference type="InterPro" id="IPR018247">
    <property type="entry name" value="EF_Hand_1_Ca_BS"/>
</dbReference>
<dbReference type="Pfam" id="PF00924">
    <property type="entry name" value="MS_channel_2nd"/>
    <property type="match status" value="1"/>
</dbReference>
<comment type="caution">
    <text evidence="5">The sequence shown here is derived from an EMBL/GenBank/DDBJ whole genome shotgun (WGS) entry which is preliminary data.</text>
</comment>
<dbReference type="InterPro" id="IPR010920">
    <property type="entry name" value="LSM_dom_sf"/>
</dbReference>
<reference evidence="5 6" key="1">
    <citation type="submission" date="2016-10" db="EMBL/GenBank/DDBJ databases">
        <title>Genome sequence of the ascomycete fungus Penicillium subrubescens.</title>
        <authorList>
            <person name="De Vries R.P."/>
            <person name="Peng M."/>
            <person name="Dilokpimol A."/>
            <person name="Hilden K."/>
            <person name="Makela M.R."/>
            <person name="Grigoriev I."/>
            <person name="Riley R."/>
            <person name="Granchi Z."/>
        </authorList>
    </citation>
    <scope>NUCLEOTIDE SEQUENCE [LARGE SCALE GENOMIC DNA]</scope>
    <source>
        <strain evidence="5 6">CBS 132785</strain>
    </source>
</reference>
<dbReference type="GO" id="GO:0006874">
    <property type="term" value="P:intracellular calcium ion homeostasis"/>
    <property type="evidence" value="ECO:0007669"/>
    <property type="project" value="TreeGrafter"/>
</dbReference>
<gene>
    <name evidence="5" type="ORF">PENSUB_11075</name>
</gene>
<keyword evidence="3" id="KW-0472">Membrane</keyword>
<dbReference type="InterPro" id="IPR058650">
    <property type="entry name" value="Msy1/2-like"/>
</dbReference>
<dbReference type="EMBL" id="MNBE01000702">
    <property type="protein sequence ID" value="OKO95563.1"/>
    <property type="molecule type" value="Genomic_DNA"/>
</dbReference>
<name>A0A1Q5T5P7_9EURO</name>
<dbReference type="GO" id="GO:0005262">
    <property type="term" value="F:calcium channel activity"/>
    <property type="evidence" value="ECO:0007669"/>
    <property type="project" value="TreeGrafter"/>
</dbReference>
<feature type="transmembrane region" description="Helical" evidence="3">
    <location>
        <begin position="247"/>
        <end position="269"/>
    </location>
</feature>
<dbReference type="STRING" id="1316194.A0A1Q5T5P7"/>
<dbReference type="InterPro" id="IPR002048">
    <property type="entry name" value="EF_hand_dom"/>
</dbReference>
<dbReference type="AlphaFoldDB" id="A0A1Q5T5P7"/>
<keyword evidence="1" id="KW-0106">Calcium</keyword>
<feature type="domain" description="EF-hand" evidence="4">
    <location>
        <begin position="429"/>
        <end position="464"/>
    </location>
</feature>
<dbReference type="InterPro" id="IPR006685">
    <property type="entry name" value="MscS_channel_2nd"/>
</dbReference>
<dbReference type="SUPFAM" id="SSF50182">
    <property type="entry name" value="Sm-like ribonucleoproteins"/>
    <property type="match status" value="1"/>
</dbReference>
<dbReference type="GO" id="GO:0005509">
    <property type="term" value="F:calcium ion binding"/>
    <property type="evidence" value="ECO:0007669"/>
    <property type="project" value="InterPro"/>
</dbReference>
<feature type="transmembrane region" description="Helical" evidence="3">
    <location>
        <begin position="125"/>
        <end position="145"/>
    </location>
</feature>
<dbReference type="Gene3D" id="1.10.238.10">
    <property type="entry name" value="EF-hand"/>
    <property type="match status" value="1"/>
</dbReference>
<feature type="compositionally biased region" description="Basic and acidic residues" evidence="2">
    <location>
        <begin position="801"/>
        <end position="810"/>
    </location>
</feature>
<sequence length="984" mass="107121">MKGALGIAPKRLSTHRFQQIPDLPQDAMSNPNDVTIDIPLTETTSRGQNGARKWGSHAGSTVPINGLESDEKDGLKGPGRRRRHHHDTDITEATGKPSESPEDGSINRMGRIYQAIYNFSIVTRYMIYVVPIGVLFAIPIIVGATVAPDAKIGGVHIYWFFTWIEVVWVSLWVCKIFAKFIPYVFQFLCGIVSSGTRKYALILRALETPITIVLWSVVSLVTFLPIMTLNPSKQDSEDTSVKSWEKSVKNILFALLVCSLIFLGEKALVQLISISYHRKQFDAKIKQSKHNVFLVGLLFEASRNMFPMYCPEFKDEDAIIFDSLLAQSNGKVSKRSSIMPLRMMQQVGRQVGHNVGRIGDKVTAAFGNVASELTGKQVFNPQATHSIVVEALERKRCAAALARRIWMSFVVEGRDALFLEDIVEVLGPDHEAEAEECFAALDKDGNGDVSLDEMILTISEFGRMRKSLNHSMHDVDQAIHVLDNLLLSVAFVVGVLVFVSFVTTGFGTVIAAGATSLLSLSFVFSTTAQEVLGSCIFLFVKHPFDIGDRVDISDKSYIVERISLLFSVFRAVGDHRMTQVPNNILNSLWIDNFTRANAMHEQLTVSVSFDTSFAEIQALREEMETFVRDPANSRDFQPDLDIEVVGVGDMDKLELHVDIRHKSNWSNETVRAARRSKFMCALVLAMRKVPIRAPGAAAPEEESKDDGDDKDGADGAPGAGDNKPAHAGAGAGADGKAGGLTPAAAAAASGMMNYEAQTTGFEQNRSSGSVTHRGSMAATQREAAIADRLNARPPVVPAVDPGRDTNDDLYRTTTNTSNQGKQLSVYDGNTGVSRGLSTGHRKAGLRASYHDEDTMHPPLSPVAAGMTPSHSGVPILNTPAPPGSRGSTRYEPPTTHAPTSQPQPGAHQIGSFAQSYYGHEGAYDSVPLNGITPDRATASSSQYDVPDRYDPVSPPSIYSPPQPQAPAPAFRTGRKNPYGGEHEA</sequence>
<evidence type="ECO:0000256" key="1">
    <source>
        <dbReference type="ARBA" id="ARBA00022837"/>
    </source>
</evidence>
<keyword evidence="6" id="KW-1185">Reference proteome</keyword>
<feature type="transmembrane region" description="Helical" evidence="3">
    <location>
        <begin position="157"/>
        <end position="178"/>
    </location>
</feature>
<keyword evidence="3" id="KW-1133">Transmembrane helix</keyword>
<evidence type="ECO:0000313" key="5">
    <source>
        <dbReference type="EMBL" id="OKO95563.1"/>
    </source>
</evidence>
<dbReference type="SUPFAM" id="SSF47473">
    <property type="entry name" value="EF-hand"/>
    <property type="match status" value="1"/>
</dbReference>
<organism evidence="5 6">
    <name type="scientific">Penicillium subrubescens</name>
    <dbReference type="NCBI Taxonomy" id="1316194"/>
    <lineage>
        <taxon>Eukaryota</taxon>
        <taxon>Fungi</taxon>
        <taxon>Dikarya</taxon>
        <taxon>Ascomycota</taxon>
        <taxon>Pezizomycotina</taxon>
        <taxon>Eurotiomycetes</taxon>
        <taxon>Eurotiomycetidae</taxon>
        <taxon>Eurotiales</taxon>
        <taxon>Aspergillaceae</taxon>
        <taxon>Penicillium</taxon>
    </lineage>
</organism>
<feature type="transmembrane region" description="Helical" evidence="3">
    <location>
        <begin position="199"/>
        <end position="227"/>
    </location>
</feature>
<dbReference type="PROSITE" id="PS00018">
    <property type="entry name" value="EF_HAND_1"/>
    <property type="match status" value="1"/>
</dbReference>
<evidence type="ECO:0000313" key="6">
    <source>
        <dbReference type="Proteomes" id="UP000186955"/>
    </source>
</evidence>
<feature type="region of interest" description="Disordered" evidence="2">
    <location>
        <begin position="787"/>
        <end position="984"/>
    </location>
</feature>
<feature type="region of interest" description="Disordered" evidence="2">
    <location>
        <begin position="693"/>
        <end position="737"/>
    </location>
</feature>
<dbReference type="Pfam" id="PF25886">
    <property type="entry name" value="Msy1"/>
    <property type="match status" value="1"/>
</dbReference>
<dbReference type="PANTHER" id="PTHR31323:SF14">
    <property type="entry name" value="MECHANOSENSITIVE ION CHANNEL PROTEIN MSY2"/>
    <property type="match status" value="1"/>
</dbReference>
<feature type="region of interest" description="Disordered" evidence="2">
    <location>
        <begin position="42"/>
        <end position="105"/>
    </location>
</feature>
<accession>A0A1Q5T5P7</accession>
<feature type="compositionally biased region" description="Low complexity" evidence="2">
    <location>
        <begin position="714"/>
        <end position="728"/>
    </location>
</feature>
<dbReference type="InterPro" id="IPR011992">
    <property type="entry name" value="EF-hand-dom_pair"/>
</dbReference>
<feature type="transmembrane region" description="Helical" evidence="3">
    <location>
        <begin position="485"/>
        <end position="511"/>
    </location>
</feature>
<evidence type="ECO:0000259" key="4">
    <source>
        <dbReference type="PROSITE" id="PS50222"/>
    </source>
</evidence>
<feature type="compositionally biased region" description="Acidic residues" evidence="2">
    <location>
        <begin position="699"/>
        <end position="711"/>
    </location>
</feature>
<dbReference type="PANTHER" id="PTHR31323">
    <property type="entry name" value="MECHANOSENSITIVE ION CHANNEL PROTEIN MSY2"/>
    <property type="match status" value="1"/>
</dbReference>
<feature type="compositionally biased region" description="Polar residues" evidence="2">
    <location>
        <begin position="811"/>
        <end position="822"/>
    </location>
</feature>
<dbReference type="Proteomes" id="UP000186955">
    <property type="component" value="Unassembled WGS sequence"/>
</dbReference>
<keyword evidence="3" id="KW-0812">Transmembrane</keyword>
<feature type="compositionally biased region" description="Pro residues" evidence="2">
    <location>
        <begin position="952"/>
        <end position="966"/>
    </location>
</feature>
<protein>
    <recommendedName>
        <fullName evidence="4">EF-hand domain-containing protein</fullName>
    </recommendedName>
</protein>
<dbReference type="GO" id="GO:0016020">
    <property type="term" value="C:membrane"/>
    <property type="evidence" value="ECO:0007669"/>
    <property type="project" value="InterPro"/>
</dbReference>
<dbReference type="PROSITE" id="PS50222">
    <property type="entry name" value="EF_HAND_2"/>
    <property type="match status" value="1"/>
</dbReference>
<evidence type="ECO:0000256" key="2">
    <source>
        <dbReference type="SAM" id="MobiDB-lite"/>
    </source>
</evidence>
<proteinExistence type="predicted"/>